<reference evidence="2 3" key="1">
    <citation type="submission" date="2024-04" db="EMBL/GenBank/DDBJ databases">
        <authorList>
            <person name="Fracassetti M."/>
        </authorList>
    </citation>
    <scope>NUCLEOTIDE SEQUENCE [LARGE SCALE GENOMIC DNA]</scope>
</reference>
<dbReference type="AlphaFoldDB" id="A0AAV2GD61"/>
<organism evidence="2 3">
    <name type="scientific">Linum trigynum</name>
    <dbReference type="NCBI Taxonomy" id="586398"/>
    <lineage>
        <taxon>Eukaryota</taxon>
        <taxon>Viridiplantae</taxon>
        <taxon>Streptophyta</taxon>
        <taxon>Embryophyta</taxon>
        <taxon>Tracheophyta</taxon>
        <taxon>Spermatophyta</taxon>
        <taxon>Magnoliopsida</taxon>
        <taxon>eudicotyledons</taxon>
        <taxon>Gunneridae</taxon>
        <taxon>Pentapetalae</taxon>
        <taxon>rosids</taxon>
        <taxon>fabids</taxon>
        <taxon>Malpighiales</taxon>
        <taxon>Linaceae</taxon>
        <taxon>Linum</taxon>
    </lineage>
</organism>
<gene>
    <name evidence="2" type="ORF">LTRI10_LOCUS47317</name>
</gene>
<protein>
    <submittedName>
        <fullName evidence="2">Uncharacterized protein</fullName>
    </submittedName>
</protein>
<dbReference type="PANTHER" id="PTHR34356:SF1">
    <property type="entry name" value="ANTIGENIC HEAT-STABLE PROTEIN"/>
    <property type="match status" value="1"/>
</dbReference>
<sequence length="104" mass="11860">MQASSSSSSVISPEDILECLMNDGTIDALRLKIINQLKANRNRPRGNYLMHFDKNLKLLCSRMLRNRWQSDMNMKKGGAANEVARKSVEDRWNKSPHSKTLNLA</sequence>
<keyword evidence="3" id="KW-1185">Reference proteome</keyword>
<proteinExistence type="predicted"/>
<evidence type="ECO:0000256" key="1">
    <source>
        <dbReference type="SAM" id="MobiDB-lite"/>
    </source>
</evidence>
<accession>A0AAV2GD61</accession>
<dbReference type="PANTHER" id="PTHR34356">
    <property type="entry name" value="ANTIGENIC HEAT-STABLE PROTEIN"/>
    <property type="match status" value="1"/>
</dbReference>
<evidence type="ECO:0000313" key="3">
    <source>
        <dbReference type="Proteomes" id="UP001497516"/>
    </source>
</evidence>
<feature type="region of interest" description="Disordered" evidence="1">
    <location>
        <begin position="71"/>
        <end position="104"/>
    </location>
</feature>
<dbReference type="Proteomes" id="UP001497516">
    <property type="component" value="Chromosome 8"/>
</dbReference>
<name>A0AAV2GD61_9ROSI</name>
<feature type="compositionally biased region" description="Basic and acidic residues" evidence="1">
    <location>
        <begin position="83"/>
        <end position="93"/>
    </location>
</feature>
<evidence type="ECO:0000313" key="2">
    <source>
        <dbReference type="EMBL" id="CAL1407663.1"/>
    </source>
</evidence>
<dbReference type="EMBL" id="OZ034821">
    <property type="protein sequence ID" value="CAL1407663.1"/>
    <property type="molecule type" value="Genomic_DNA"/>
</dbReference>